<evidence type="ECO:0000313" key="5">
    <source>
        <dbReference type="Proteomes" id="UP001419910"/>
    </source>
</evidence>
<dbReference type="InterPro" id="IPR003423">
    <property type="entry name" value="OMP_efflux"/>
</dbReference>
<dbReference type="PROSITE" id="PS51257">
    <property type="entry name" value="PROKAR_LIPOPROTEIN"/>
    <property type="match status" value="1"/>
</dbReference>
<protein>
    <submittedName>
        <fullName evidence="4">Efflux transporter outer membrane subunit</fullName>
    </submittedName>
</protein>
<dbReference type="SUPFAM" id="SSF56954">
    <property type="entry name" value="Outer membrane efflux proteins (OEP)"/>
    <property type="match status" value="1"/>
</dbReference>
<feature type="region of interest" description="Disordered" evidence="3">
    <location>
        <begin position="105"/>
        <end position="125"/>
    </location>
</feature>
<keyword evidence="5" id="KW-1185">Reference proteome</keyword>
<proteinExistence type="inferred from homology"/>
<dbReference type="NCBIfam" id="TIGR01845">
    <property type="entry name" value="outer_NodT"/>
    <property type="match status" value="1"/>
</dbReference>
<evidence type="ECO:0000313" key="4">
    <source>
        <dbReference type="EMBL" id="MEN2793423.1"/>
    </source>
</evidence>
<dbReference type="RefSeq" id="WP_343892356.1">
    <property type="nucleotide sequence ID" value="NZ_BAAAEH010000058.1"/>
</dbReference>
<keyword evidence="2" id="KW-0472">Membrane</keyword>
<dbReference type="InterPro" id="IPR010131">
    <property type="entry name" value="MdtP/NodT-like"/>
</dbReference>
<feature type="chain" id="PRO_5044989625" evidence="2">
    <location>
        <begin position="21"/>
        <end position="476"/>
    </location>
</feature>
<comment type="caution">
    <text evidence="4">The sequence shown here is derived from an EMBL/GenBank/DDBJ whole genome shotgun (WGS) entry which is preliminary data.</text>
</comment>
<accession>A0ABU9YC81</accession>
<keyword evidence="2" id="KW-0732">Signal</keyword>
<dbReference type="Gene3D" id="1.20.1600.10">
    <property type="entry name" value="Outer membrane efflux proteins (OEP)"/>
    <property type="match status" value="1"/>
</dbReference>
<dbReference type="Gene3D" id="2.20.200.10">
    <property type="entry name" value="Outer membrane efflux proteins (OEP)"/>
    <property type="match status" value="1"/>
</dbReference>
<name>A0ABU9YC81_9SPHN</name>
<evidence type="ECO:0000256" key="1">
    <source>
        <dbReference type="ARBA" id="ARBA00007613"/>
    </source>
</evidence>
<comment type="subcellular location">
    <subcellularLocation>
        <location evidence="2">Cell membrane</location>
        <topology evidence="2">Lipid-anchor</topology>
    </subcellularLocation>
</comment>
<gene>
    <name evidence="4" type="ORF">ABC974_27640</name>
</gene>
<keyword evidence="2" id="KW-1134">Transmembrane beta strand</keyword>
<evidence type="ECO:0000256" key="2">
    <source>
        <dbReference type="RuleBase" id="RU362097"/>
    </source>
</evidence>
<dbReference type="PANTHER" id="PTHR30203">
    <property type="entry name" value="OUTER MEMBRANE CATION EFFLUX PROTEIN"/>
    <property type="match status" value="1"/>
</dbReference>
<dbReference type="Proteomes" id="UP001419910">
    <property type="component" value="Unassembled WGS sequence"/>
</dbReference>
<comment type="similarity">
    <text evidence="1 2">Belongs to the outer membrane factor (OMF) (TC 1.B.17) family.</text>
</comment>
<dbReference type="Pfam" id="PF02321">
    <property type="entry name" value="OEP"/>
    <property type="match status" value="2"/>
</dbReference>
<keyword evidence="2" id="KW-0812">Transmembrane</keyword>
<dbReference type="EMBL" id="JBDIME010000047">
    <property type="protein sequence ID" value="MEN2793423.1"/>
    <property type="molecule type" value="Genomic_DNA"/>
</dbReference>
<sequence length="476" mass="49653">MSPRSLTVAAAALLSGCNFAPVYVRPALPVAPSLPTGASYGPAASSTPAEIPWRDVLTDAKLRTIIERALANNRDLRAAVANVASARASYHIQRASQLPTISVDGSASVAGSGTGSTSRTTESYSADVGTSSFELDLFGRLKNLSKASFETYLGTEAGTRNTRLTLIAETATAYATLAADQELLVIAQETAASTARSLKLTLSLNEAGLTGKVDVRSIETTNAQARSDVESATTQVAQDRNALDLLVGAPVEDALLPGTLDSLQNGIAKVPVGLSSDVLLRRPDVIEAEHQLISANANIGAARAAFFPKITLTSAVGFASTALSSLFSGGAFAWSAAPSASLPIFGGTNRGNLDYSKAQRDMYLAQYEKAVQTAFREVADALARAGTIERQQAAQAALVTASTQANTLAEARYREGIDTYLAALVTQRTLYTARQTKISTDLAALTNRITLYQVIGGDSADPAATDDSARSTSAPR</sequence>
<keyword evidence="2" id="KW-0564">Palmitate</keyword>
<reference evidence="4 5" key="1">
    <citation type="submission" date="2024-05" db="EMBL/GenBank/DDBJ databases">
        <authorList>
            <person name="Liu Q."/>
            <person name="Xin Y.-H."/>
        </authorList>
    </citation>
    <scope>NUCLEOTIDE SEQUENCE [LARGE SCALE GENOMIC DNA]</scope>
    <source>
        <strain evidence="4 5">CGMCC 1.10181</strain>
    </source>
</reference>
<keyword evidence="2" id="KW-0449">Lipoprotein</keyword>
<organism evidence="4 5">
    <name type="scientific">Sphingomonas oligophenolica</name>
    <dbReference type="NCBI Taxonomy" id="301154"/>
    <lineage>
        <taxon>Bacteria</taxon>
        <taxon>Pseudomonadati</taxon>
        <taxon>Pseudomonadota</taxon>
        <taxon>Alphaproteobacteria</taxon>
        <taxon>Sphingomonadales</taxon>
        <taxon>Sphingomonadaceae</taxon>
        <taxon>Sphingomonas</taxon>
    </lineage>
</organism>
<feature type="signal peptide" evidence="2">
    <location>
        <begin position="1"/>
        <end position="20"/>
    </location>
</feature>
<dbReference type="PANTHER" id="PTHR30203:SF32">
    <property type="entry name" value="CATION EFFLUX SYSTEM PROTEIN CUSC"/>
    <property type="match status" value="1"/>
</dbReference>
<evidence type="ECO:0000256" key="3">
    <source>
        <dbReference type="SAM" id="MobiDB-lite"/>
    </source>
</evidence>